<dbReference type="InterPro" id="IPR009057">
    <property type="entry name" value="Homeodomain-like_sf"/>
</dbReference>
<dbReference type="Gene3D" id="1.10.10.60">
    <property type="entry name" value="Homeodomain-like"/>
    <property type="match status" value="2"/>
</dbReference>
<dbReference type="RefSeq" id="WP_092622130.1">
    <property type="nucleotide sequence ID" value="NZ_FNCV01000030.1"/>
</dbReference>
<dbReference type="EMBL" id="FNCV01000030">
    <property type="protein sequence ID" value="SDH94865.1"/>
    <property type="molecule type" value="Genomic_DNA"/>
</dbReference>
<dbReference type="Gene3D" id="6.10.250.2550">
    <property type="match status" value="1"/>
</dbReference>
<organism evidence="4 5">
    <name type="scientific">Roseospirillum parvum</name>
    <dbReference type="NCBI Taxonomy" id="83401"/>
    <lineage>
        <taxon>Bacteria</taxon>
        <taxon>Pseudomonadati</taxon>
        <taxon>Pseudomonadota</taxon>
        <taxon>Alphaproteobacteria</taxon>
        <taxon>Rhodospirillales</taxon>
        <taxon>Rhodospirillaceae</taxon>
        <taxon>Roseospirillum</taxon>
    </lineage>
</organism>
<dbReference type="SUPFAM" id="SSF53098">
    <property type="entry name" value="Ribonuclease H-like"/>
    <property type="match status" value="1"/>
</dbReference>
<gene>
    <name evidence="4" type="ORF">SAMN05421742_1301</name>
</gene>
<dbReference type="InterPro" id="IPR015378">
    <property type="entry name" value="Transposase-like_Mu_C"/>
</dbReference>
<feature type="domain" description="Bacteriophage Mu transposase" evidence="1">
    <location>
        <begin position="123"/>
        <end position="327"/>
    </location>
</feature>
<name>A0A1G8GKB1_9PROT</name>
<dbReference type="Pfam" id="PF09299">
    <property type="entry name" value="Mu-transpos_C"/>
    <property type="match status" value="1"/>
</dbReference>
<dbReference type="Gene3D" id="2.30.30.130">
    <property type="entry name" value="Transposase, Mu, C-terminal"/>
    <property type="match status" value="1"/>
</dbReference>
<dbReference type="GO" id="GO:0006313">
    <property type="term" value="P:DNA transposition"/>
    <property type="evidence" value="ECO:0007669"/>
    <property type="project" value="InterPro"/>
</dbReference>
<sequence>RQHGVSASSIYNWFKLTDGVERADWLPALAPRHVGRTTTTECSPEAWEFIKSAYLRLERPTWESCYDLLVLVAREKGWTVPSSRTLRRRLETDIPPAVVVLTRQGVEAVKRMFPALERDRSVFHALEAVNMDGHRWDVFVRWPDGEVCRPNMVAIQDLYSGMFLSWRVDKSENREAVRLTIGDMVEEYGIPDHMYLDNGRGFASKWITGGTPTRYRFKVRDDEPSGLLTQLGVEVHWTTPYSGQSKPIERAFKDFCERIATHPAFHGAWTGNSVANKPENCGSRAVPLDEFLRIVGQGIALHNAKPGRRTRTAAGRSLLETFETSYAEAPIRKATAEQKRLWLLAAEEVTCRAPDGAIHLMDNRFWDEALHRFIGQKVVVRFDPQALHDGVHVYRRDGAYVGFVECQHAVGFNDVAAAQEQARRRRRWMRATKEAAALERTLQPDELAALLPEFEKAEPPETKIARPIFDGSAAVKVMPERDEDEDPFMRSFSAGVVNLFEKR</sequence>
<dbReference type="InterPro" id="IPR015126">
    <property type="entry name" value="Mu_I-gamma"/>
</dbReference>
<dbReference type="OrthoDB" id="5287589at2"/>
<dbReference type="AlphaFoldDB" id="A0A1G8GKB1"/>
<accession>A0A1G8GKB1</accession>
<feature type="domain" description="Transposase-like Mu C-terminal" evidence="3">
    <location>
        <begin position="340"/>
        <end position="401"/>
    </location>
</feature>
<reference evidence="5" key="1">
    <citation type="submission" date="2016-10" db="EMBL/GenBank/DDBJ databases">
        <authorList>
            <person name="Varghese N."/>
            <person name="Submissions S."/>
        </authorList>
    </citation>
    <scope>NUCLEOTIDE SEQUENCE [LARGE SCALE GENOMIC DNA]</scope>
    <source>
        <strain evidence="5">930I</strain>
    </source>
</reference>
<evidence type="ECO:0000259" key="2">
    <source>
        <dbReference type="Pfam" id="PF09039"/>
    </source>
</evidence>
<dbReference type="InterPro" id="IPR004189">
    <property type="entry name" value="Phage_Mu_transposase"/>
</dbReference>
<evidence type="ECO:0000313" key="5">
    <source>
        <dbReference type="Proteomes" id="UP000217076"/>
    </source>
</evidence>
<feature type="domain" description="Mu DNA binding I gamma subdomain" evidence="2">
    <location>
        <begin position="18"/>
        <end position="119"/>
    </location>
</feature>
<dbReference type="Proteomes" id="UP000217076">
    <property type="component" value="Unassembled WGS sequence"/>
</dbReference>
<dbReference type="GO" id="GO:0003677">
    <property type="term" value="F:DNA binding"/>
    <property type="evidence" value="ECO:0007669"/>
    <property type="project" value="InterPro"/>
</dbReference>
<dbReference type="InterPro" id="IPR036397">
    <property type="entry name" value="RNaseH_sf"/>
</dbReference>
<protein>
    <submittedName>
        <fullName evidence="4">Mu transposase, C-terminal</fullName>
    </submittedName>
</protein>
<dbReference type="SUPFAM" id="SSF50610">
    <property type="entry name" value="mu transposase, C-terminal domain"/>
    <property type="match status" value="1"/>
</dbReference>
<dbReference type="SUPFAM" id="SSF46689">
    <property type="entry name" value="Homeodomain-like"/>
    <property type="match status" value="2"/>
</dbReference>
<feature type="non-terminal residue" evidence="4">
    <location>
        <position position="1"/>
    </location>
</feature>
<evidence type="ECO:0000259" key="1">
    <source>
        <dbReference type="Pfam" id="PF02914"/>
    </source>
</evidence>
<dbReference type="STRING" id="83401.SAMN05421742_1301"/>
<dbReference type="InterPro" id="IPR009004">
    <property type="entry name" value="Transposase_Mu_C"/>
</dbReference>
<proteinExistence type="predicted"/>
<dbReference type="Pfam" id="PF02914">
    <property type="entry name" value="DDE_2"/>
    <property type="match status" value="1"/>
</dbReference>
<dbReference type="GO" id="GO:0004803">
    <property type="term" value="F:transposase activity"/>
    <property type="evidence" value="ECO:0007669"/>
    <property type="project" value="InterPro"/>
</dbReference>
<dbReference type="GO" id="GO:0015074">
    <property type="term" value="P:DNA integration"/>
    <property type="evidence" value="ECO:0007669"/>
    <property type="project" value="InterPro"/>
</dbReference>
<evidence type="ECO:0000259" key="3">
    <source>
        <dbReference type="Pfam" id="PF09299"/>
    </source>
</evidence>
<dbReference type="InterPro" id="IPR012337">
    <property type="entry name" value="RNaseH-like_sf"/>
</dbReference>
<dbReference type="Gene3D" id="3.30.420.10">
    <property type="entry name" value="Ribonuclease H-like superfamily/Ribonuclease H"/>
    <property type="match status" value="1"/>
</dbReference>
<keyword evidence="5" id="KW-1185">Reference proteome</keyword>
<dbReference type="Pfam" id="PF09039">
    <property type="entry name" value="HTH_Tnp_Mu_2"/>
    <property type="match status" value="1"/>
</dbReference>
<evidence type="ECO:0000313" key="4">
    <source>
        <dbReference type="EMBL" id="SDH94865.1"/>
    </source>
</evidence>